<evidence type="ECO:0000313" key="4">
    <source>
        <dbReference type="EMBL" id="CAF3929326.1"/>
    </source>
</evidence>
<evidence type="ECO:0000313" key="3">
    <source>
        <dbReference type="EMBL" id="CAF1270538.1"/>
    </source>
</evidence>
<keyword evidence="1" id="KW-0472">Membrane</keyword>
<keyword evidence="1" id="KW-0812">Transmembrane</keyword>
<dbReference type="Proteomes" id="UP000663881">
    <property type="component" value="Unassembled WGS sequence"/>
</dbReference>
<sequence length="177" mass="20691">MRCSGYCSIFIYGFALMLALAGTTELYRSKEFIIGQCQINSIIMIKQVGPKGRDVFFQHWNVTVIYENEIDNILIITPGGGTYNLERFTSRKYQIHEIYPCYHSPYNTTDKEWDWQWTEPKKQRAYGYLTGALAFFTGGTVLIISRIRSRNLRKEQQQQHIDVSLRTEDQKQITTLL</sequence>
<evidence type="ECO:0000256" key="1">
    <source>
        <dbReference type="SAM" id="Phobius"/>
    </source>
</evidence>
<proteinExistence type="predicted"/>
<evidence type="ECO:0000313" key="5">
    <source>
        <dbReference type="Proteomes" id="UP000663881"/>
    </source>
</evidence>
<name>A0A819J7D4_9BILA</name>
<feature type="signal peptide" evidence="2">
    <location>
        <begin position="1"/>
        <end position="21"/>
    </location>
</feature>
<gene>
    <name evidence="4" type="ORF">OKA104_LOCUS25729</name>
    <name evidence="3" type="ORF">VCS650_LOCUS29398</name>
</gene>
<protein>
    <submittedName>
        <fullName evidence="4">Uncharacterized protein</fullName>
    </submittedName>
</protein>
<dbReference type="AlphaFoldDB" id="A0A819J7D4"/>
<dbReference type="EMBL" id="CAJNON010000453">
    <property type="protein sequence ID" value="CAF1270538.1"/>
    <property type="molecule type" value="Genomic_DNA"/>
</dbReference>
<keyword evidence="2" id="KW-0732">Signal</keyword>
<evidence type="ECO:0000256" key="2">
    <source>
        <dbReference type="SAM" id="SignalP"/>
    </source>
</evidence>
<reference evidence="4" key="1">
    <citation type="submission" date="2021-02" db="EMBL/GenBank/DDBJ databases">
        <authorList>
            <person name="Nowell W R."/>
        </authorList>
    </citation>
    <scope>NUCLEOTIDE SEQUENCE</scope>
</reference>
<feature type="transmembrane region" description="Helical" evidence="1">
    <location>
        <begin position="125"/>
        <end position="144"/>
    </location>
</feature>
<dbReference type="Proteomes" id="UP000663891">
    <property type="component" value="Unassembled WGS sequence"/>
</dbReference>
<dbReference type="EMBL" id="CAJOAY010002182">
    <property type="protein sequence ID" value="CAF3929326.1"/>
    <property type="molecule type" value="Genomic_DNA"/>
</dbReference>
<comment type="caution">
    <text evidence="4">The sequence shown here is derived from an EMBL/GenBank/DDBJ whole genome shotgun (WGS) entry which is preliminary data.</text>
</comment>
<feature type="chain" id="PRO_5036415568" evidence="2">
    <location>
        <begin position="22"/>
        <end position="177"/>
    </location>
</feature>
<organism evidence="4 5">
    <name type="scientific">Adineta steineri</name>
    <dbReference type="NCBI Taxonomy" id="433720"/>
    <lineage>
        <taxon>Eukaryota</taxon>
        <taxon>Metazoa</taxon>
        <taxon>Spiralia</taxon>
        <taxon>Gnathifera</taxon>
        <taxon>Rotifera</taxon>
        <taxon>Eurotatoria</taxon>
        <taxon>Bdelloidea</taxon>
        <taxon>Adinetida</taxon>
        <taxon>Adinetidae</taxon>
        <taxon>Adineta</taxon>
    </lineage>
</organism>
<dbReference type="OrthoDB" id="10288308at2759"/>
<keyword evidence="1" id="KW-1133">Transmembrane helix</keyword>
<accession>A0A819J7D4</accession>